<dbReference type="InterPro" id="IPR056592">
    <property type="entry name" value="Beta-prop_At3g26010-like"/>
</dbReference>
<dbReference type="AlphaFoldDB" id="A0AAD7LTQ9"/>
<comment type="caution">
    <text evidence="2">The sequence shown here is derived from an EMBL/GenBank/DDBJ whole genome shotgun (WGS) entry which is preliminary data.</text>
</comment>
<name>A0AAD7LTQ9_QUISA</name>
<evidence type="ECO:0000259" key="1">
    <source>
        <dbReference type="Pfam" id="PF24750"/>
    </source>
</evidence>
<keyword evidence="3" id="KW-1185">Reference proteome</keyword>
<dbReference type="KEGG" id="qsa:O6P43_018339"/>
<sequence length="205" mass="23574">MDDDSRFSVVLFPKFFWRMMSLLEVEVFSSETGQWSVLVTLCPVVYESNTVMRNVVPHNGELYWLIGLYACIEFDPFNNNINFFDNPTPIDNVVREEEEHGNMKREWKLDHKVYLKDFVVKNCSNFEKESTGLVVGFNPSDGNIVYLYMEDGKVVLCDILQESLQVVSCKLPENKGFCADGFPLVFPWWPTPLPPKQVGWSGPAV</sequence>
<feature type="domain" description="F-box protein At3g26010-like beta-propeller" evidence="1">
    <location>
        <begin position="7"/>
        <end position="65"/>
    </location>
</feature>
<evidence type="ECO:0000313" key="3">
    <source>
        <dbReference type="Proteomes" id="UP001163823"/>
    </source>
</evidence>
<dbReference type="Proteomes" id="UP001163823">
    <property type="component" value="Chromosome 7"/>
</dbReference>
<dbReference type="EMBL" id="JARAOO010000007">
    <property type="protein sequence ID" value="KAJ7963211.1"/>
    <property type="molecule type" value="Genomic_DNA"/>
</dbReference>
<protein>
    <submittedName>
        <fullName evidence="2">F-box protein</fullName>
    </submittedName>
</protein>
<evidence type="ECO:0000313" key="2">
    <source>
        <dbReference type="EMBL" id="KAJ7963211.1"/>
    </source>
</evidence>
<accession>A0AAD7LTQ9</accession>
<reference evidence="2" key="1">
    <citation type="journal article" date="2023" name="Science">
        <title>Elucidation of the pathway for biosynthesis of saponin adjuvants from the soapbark tree.</title>
        <authorList>
            <person name="Reed J."/>
            <person name="Orme A."/>
            <person name="El-Demerdash A."/>
            <person name="Owen C."/>
            <person name="Martin L.B.B."/>
            <person name="Misra R.C."/>
            <person name="Kikuchi S."/>
            <person name="Rejzek M."/>
            <person name="Martin A.C."/>
            <person name="Harkess A."/>
            <person name="Leebens-Mack J."/>
            <person name="Louveau T."/>
            <person name="Stephenson M.J."/>
            <person name="Osbourn A."/>
        </authorList>
    </citation>
    <scope>NUCLEOTIDE SEQUENCE</scope>
    <source>
        <strain evidence="2">S10</strain>
    </source>
</reference>
<proteinExistence type="predicted"/>
<gene>
    <name evidence="2" type="ORF">O6P43_018339</name>
</gene>
<dbReference type="Pfam" id="PF24750">
    <property type="entry name" value="b-prop_At3g26010-like"/>
    <property type="match status" value="1"/>
</dbReference>
<organism evidence="2 3">
    <name type="scientific">Quillaja saponaria</name>
    <name type="common">Soap bark tree</name>
    <dbReference type="NCBI Taxonomy" id="32244"/>
    <lineage>
        <taxon>Eukaryota</taxon>
        <taxon>Viridiplantae</taxon>
        <taxon>Streptophyta</taxon>
        <taxon>Embryophyta</taxon>
        <taxon>Tracheophyta</taxon>
        <taxon>Spermatophyta</taxon>
        <taxon>Magnoliopsida</taxon>
        <taxon>eudicotyledons</taxon>
        <taxon>Gunneridae</taxon>
        <taxon>Pentapetalae</taxon>
        <taxon>rosids</taxon>
        <taxon>fabids</taxon>
        <taxon>Fabales</taxon>
        <taxon>Quillajaceae</taxon>
        <taxon>Quillaja</taxon>
    </lineage>
</organism>